<keyword evidence="5" id="KW-1185">Reference proteome</keyword>
<reference evidence="4 5" key="1">
    <citation type="journal article" date="2011" name="Front. Microbiol.">
        <title>Genomic signatures of strain selection and enhancement in Bacillus atrophaeus var. globigii, a historical biowarfare simulant.</title>
        <authorList>
            <person name="Gibbons H.S."/>
            <person name="Broomall S.M."/>
            <person name="McNew L.A."/>
            <person name="Daligault H."/>
            <person name="Chapman C."/>
            <person name="Bruce D."/>
            <person name="Karavis M."/>
            <person name="Krepps M."/>
            <person name="McGregor P.A."/>
            <person name="Hong C."/>
            <person name="Park K.H."/>
            <person name="Akmal A."/>
            <person name="Feldman A."/>
            <person name="Lin J.S."/>
            <person name="Chang W.E."/>
            <person name="Higgs B.W."/>
            <person name="Demirev P."/>
            <person name="Lindquist J."/>
            <person name="Liem A."/>
            <person name="Fochler E."/>
            <person name="Read T.D."/>
            <person name="Tapia R."/>
            <person name="Johnson S."/>
            <person name="Bishop-Lilly K.A."/>
            <person name="Detter C."/>
            <person name="Han C."/>
            <person name="Sozhamannan S."/>
            <person name="Rosenzweig C.N."/>
            <person name="Skowronski E.W."/>
        </authorList>
    </citation>
    <scope>NUCLEOTIDE SEQUENCE [LARGE SCALE GENOMIC DNA]</scope>
    <source>
        <strain evidence="4 5">AK5</strain>
    </source>
</reference>
<evidence type="ECO:0000259" key="3">
    <source>
        <dbReference type="Pfam" id="PF02230"/>
    </source>
</evidence>
<dbReference type="SUPFAM" id="SSF53474">
    <property type="entry name" value="alpha/beta-Hydrolases"/>
    <property type="match status" value="1"/>
</dbReference>
<feature type="domain" description="Phospholipase/carboxylesterase/thioesterase" evidence="3">
    <location>
        <begin position="9"/>
        <end position="216"/>
    </location>
</feature>
<dbReference type="InterPro" id="IPR003140">
    <property type="entry name" value="PLipase/COase/thioEstase"/>
</dbReference>
<proteinExistence type="inferred from homology"/>
<evidence type="ECO:0000313" key="4">
    <source>
        <dbReference type="EMBL" id="RUO20660.1"/>
    </source>
</evidence>
<comment type="caution">
    <text evidence="4">The sequence shown here is derived from an EMBL/GenBank/DDBJ whole genome shotgun (WGS) entry which is preliminary data.</text>
</comment>
<gene>
    <name evidence="4" type="ORF">CWE06_04950</name>
</gene>
<evidence type="ECO:0000313" key="5">
    <source>
        <dbReference type="Proteomes" id="UP000288212"/>
    </source>
</evidence>
<organism evidence="4 5">
    <name type="scientific">Aliidiomarina haloalkalitolerans</name>
    <dbReference type="NCBI Taxonomy" id="859059"/>
    <lineage>
        <taxon>Bacteria</taxon>
        <taxon>Pseudomonadati</taxon>
        <taxon>Pseudomonadota</taxon>
        <taxon>Gammaproteobacteria</taxon>
        <taxon>Alteromonadales</taxon>
        <taxon>Idiomarinaceae</taxon>
        <taxon>Aliidiomarina</taxon>
    </lineage>
</organism>
<dbReference type="OrthoDB" id="9801763at2"/>
<comment type="similarity">
    <text evidence="1">Belongs to the AB hydrolase superfamily. AB hydrolase 2 family.</text>
</comment>
<dbReference type="Proteomes" id="UP000288212">
    <property type="component" value="Unassembled WGS sequence"/>
</dbReference>
<dbReference type="EMBL" id="PIPI01000002">
    <property type="protein sequence ID" value="RUO20660.1"/>
    <property type="molecule type" value="Genomic_DNA"/>
</dbReference>
<dbReference type="PANTHER" id="PTHR10655:SF17">
    <property type="entry name" value="LYSOPHOSPHOLIPASE-LIKE PROTEIN 1"/>
    <property type="match status" value="1"/>
</dbReference>
<dbReference type="RefSeq" id="WP_126791782.1">
    <property type="nucleotide sequence ID" value="NZ_PIPI01000002.1"/>
</dbReference>
<name>A0A432VVN0_9GAMM</name>
<dbReference type="InterPro" id="IPR029058">
    <property type="entry name" value="AB_hydrolase_fold"/>
</dbReference>
<sequence length="220" mass="24117">MSLLPCVEVNPQQSPNAAVIWLHGLGADGHDFEPIVPHIQLASGVHARFVFPHAPKIPVTINGGMRMPAWYDILEMSIERSVDETQLRASAAQAVALIEREIERGIPAERIFLAGFSQGGAVAYEAALTTEHKLAGVMCLSTYLATHASVQPSAAQQKTPFLVQHGTQDPVVPEVLGRQAQQWLNEHGYDVTYQTYPMAHQVCPPQIQDISRFLQRVVPA</sequence>
<evidence type="ECO:0000256" key="1">
    <source>
        <dbReference type="ARBA" id="ARBA00006499"/>
    </source>
</evidence>
<dbReference type="GO" id="GO:0016787">
    <property type="term" value="F:hydrolase activity"/>
    <property type="evidence" value="ECO:0007669"/>
    <property type="project" value="UniProtKB-KW"/>
</dbReference>
<dbReference type="Pfam" id="PF02230">
    <property type="entry name" value="Abhydrolase_2"/>
    <property type="match status" value="1"/>
</dbReference>
<keyword evidence="2" id="KW-0378">Hydrolase</keyword>
<protein>
    <submittedName>
        <fullName evidence="4">Carboxylesterase</fullName>
    </submittedName>
</protein>
<dbReference type="AlphaFoldDB" id="A0A432VVN0"/>
<accession>A0A432VVN0</accession>
<dbReference type="Gene3D" id="3.40.50.1820">
    <property type="entry name" value="alpha/beta hydrolase"/>
    <property type="match status" value="1"/>
</dbReference>
<dbReference type="PANTHER" id="PTHR10655">
    <property type="entry name" value="LYSOPHOSPHOLIPASE-RELATED"/>
    <property type="match status" value="1"/>
</dbReference>
<dbReference type="InterPro" id="IPR050565">
    <property type="entry name" value="LYPA1-2/EST-like"/>
</dbReference>
<evidence type="ECO:0000256" key="2">
    <source>
        <dbReference type="ARBA" id="ARBA00022801"/>
    </source>
</evidence>